<comment type="subcellular location">
    <subcellularLocation>
        <location evidence="1">Membrane</location>
        <topology evidence="1">Multi-pass membrane protein</topology>
    </subcellularLocation>
    <subcellularLocation>
        <location evidence="2">Mitochondrion</location>
    </subcellularLocation>
</comment>
<feature type="transmembrane region" description="Helical" evidence="20">
    <location>
        <begin position="158"/>
        <end position="181"/>
    </location>
</feature>
<feature type="transmembrane region" description="Helical" evidence="20">
    <location>
        <begin position="202"/>
        <end position="228"/>
    </location>
</feature>
<feature type="domain" description="Enoyl reductase (ER)" evidence="21">
    <location>
        <begin position="452"/>
        <end position="778"/>
    </location>
</feature>
<keyword evidence="23" id="KW-1185">Reference proteome</keyword>
<evidence type="ECO:0000256" key="20">
    <source>
        <dbReference type="SAM" id="Phobius"/>
    </source>
</evidence>
<dbReference type="PANTHER" id="PTHR43981:SF2">
    <property type="entry name" value="ENOYL-[ACYL-CARRIER-PROTEIN] REDUCTASE, MITOCHONDRIAL"/>
    <property type="match status" value="1"/>
</dbReference>
<dbReference type="Proteomes" id="UP000678499">
    <property type="component" value="Unassembled WGS sequence"/>
</dbReference>
<evidence type="ECO:0000256" key="12">
    <source>
        <dbReference type="ARBA" id="ARBA00023098"/>
    </source>
</evidence>
<evidence type="ECO:0000256" key="10">
    <source>
        <dbReference type="ARBA" id="ARBA00022989"/>
    </source>
</evidence>
<keyword evidence="10 20" id="KW-1133">Transmembrane helix</keyword>
<keyword evidence="9" id="KW-0809">Transit peptide</keyword>
<evidence type="ECO:0000256" key="19">
    <source>
        <dbReference type="ARBA" id="ARBA00048843"/>
    </source>
</evidence>
<dbReference type="PANTHER" id="PTHR43981">
    <property type="entry name" value="ENOYL-[ACYL-CARRIER-PROTEIN] REDUCTASE, MITOCHONDRIAL"/>
    <property type="match status" value="1"/>
</dbReference>
<comment type="catalytic activity">
    <reaction evidence="19">
        <text>a 2,3-saturated acyl-[ACP] + NADP(+) = a (2E)-enoyl-[ACP] + NADPH + H(+)</text>
        <dbReference type="Rhea" id="RHEA:22564"/>
        <dbReference type="Rhea" id="RHEA-COMP:9925"/>
        <dbReference type="Rhea" id="RHEA-COMP:9926"/>
        <dbReference type="ChEBI" id="CHEBI:15378"/>
        <dbReference type="ChEBI" id="CHEBI:57783"/>
        <dbReference type="ChEBI" id="CHEBI:58349"/>
        <dbReference type="ChEBI" id="CHEBI:78784"/>
        <dbReference type="ChEBI" id="CHEBI:78785"/>
        <dbReference type="EC" id="1.3.1.104"/>
    </reaction>
</comment>
<evidence type="ECO:0000259" key="21">
    <source>
        <dbReference type="SMART" id="SM00829"/>
    </source>
</evidence>
<feature type="transmembrane region" description="Helical" evidence="20">
    <location>
        <begin position="98"/>
        <end position="120"/>
    </location>
</feature>
<dbReference type="SUPFAM" id="SSF51735">
    <property type="entry name" value="NAD(P)-binding Rossmann-fold domains"/>
    <property type="match status" value="1"/>
</dbReference>
<feature type="transmembrane region" description="Helical" evidence="20">
    <location>
        <begin position="6"/>
        <end position="29"/>
    </location>
</feature>
<dbReference type="EMBL" id="CAJPEX010001783">
    <property type="protein sequence ID" value="CAG0919931.1"/>
    <property type="molecule type" value="Genomic_DNA"/>
</dbReference>
<dbReference type="FunFam" id="3.40.50.720:FF:000112">
    <property type="entry name" value="Enoyl-[acyl-carrier-protein] reductase 1, mitochondrial"/>
    <property type="match status" value="1"/>
</dbReference>
<evidence type="ECO:0000256" key="7">
    <source>
        <dbReference type="ARBA" id="ARBA00022832"/>
    </source>
</evidence>
<dbReference type="InterPro" id="IPR036291">
    <property type="entry name" value="NAD(P)-bd_dom_sf"/>
</dbReference>
<dbReference type="EC" id="1.3.1.104" evidence="16"/>
<evidence type="ECO:0000256" key="18">
    <source>
        <dbReference type="ARBA" id="ARBA00042123"/>
    </source>
</evidence>
<feature type="transmembrane region" description="Helical" evidence="20">
    <location>
        <begin position="41"/>
        <end position="61"/>
    </location>
</feature>
<keyword evidence="14 20" id="KW-0472">Membrane</keyword>
<dbReference type="GO" id="GO:0141148">
    <property type="term" value="F:enoyl-[acyl-carrier-protein] reductase (NADPH) activity"/>
    <property type="evidence" value="ECO:0007669"/>
    <property type="project" value="UniProtKB-EC"/>
</dbReference>
<sequence length="783" mass="85496">MGAVLAPFAVSQLACCCGSAACSLCCAVCPSCSNSTSTRMMYSLMLVVVTIVCCIMMAPGLQDDLKKLPFCKDGSDSIISEITGKTKLDCDGVVGYIAVYRVCFVLTLFFSAMAVMMINVRSSRDGRAAIQNGFWGLKYLLVILGVVGAFFIPETGFGISWMYIGMVGGFLFILIQLVLIIDFADKWAENWIEKFEETSSKAWTFALMGATVLQYASALTAIVLFYVYYTTPEGCHLNKFFISFNMILCVVMSLISVNKFVQEKKPGSGLLQSSFVSLYVMYLTWSAMSNSPECECKLNFSALINGETAKCDSKNFDTQSIIALVIWFLCVLWSSIRNSTASQAAKLGVGSIITKDDGESGGGGKQEGQQVYDDEEEGTSYPWSMFHVMFALSTLYVMMTLTNWYSKKKMVLNQALRLGSRTPLSFRKCVRCSSTFVASGTRLVYDATGEPGSVLKMDKFDVDVPGDHEVVVETLASPINPADINTIQGVYAVKPPLPAIPGSEAVARVISCGPRITSLTSGDIVITRKTGLGTWTSHIRADANAFHKIPQDLDLVSAATLSVNPCTAYRMLVDFSPLRPGDVVLQNGANSAVGEAVIQVAKALGLKTANIVRDRPDFDEVDRRLRALGADFVVKDHDEDLKFLSGQLKTNPPRLGLNCVAGKSGISMMKMMAHGSSLVLYGGMSRQPLSVPVSFLIFNDVNVHGFWMTRWKAENDRMMKERGDDGGEFDKMMTFLCNLVRQGRLEPPPHTLFDLTDFVKAVDAAMPAGGRGGKKSIFKFRTA</sequence>
<evidence type="ECO:0000256" key="16">
    <source>
        <dbReference type="ARBA" id="ARBA00038963"/>
    </source>
</evidence>
<evidence type="ECO:0000256" key="5">
    <source>
        <dbReference type="ARBA" id="ARBA00022516"/>
    </source>
</evidence>
<evidence type="ECO:0000256" key="6">
    <source>
        <dbReference type="ARBA" id="ARBA00022692"/>
    </source>
</evidence>
<dbReference type="InterPro" id="IPR005016">
    <property type="entry name" value="TDE1/TMS"/>
</dbReference>
<dbReference type="InterPro" id="IPR013149">
    <property type="entry name" value="ADH-like_C"/>
</dbReference>
<dbReference type="InterPro" id="IPR013154">
    <property type="entry name" value="ADH-like_N"/>
</dbReference>
<dbReference type="Pfam" id="PF08240">
    <property type="entry name" value="ADH_N"/>
    <property type="match status" value="1"/>
</dbReference>
<evidence type="ECO:0000256" key="2">
    <source>
        <dbReference type="ARBA" id="ARBA00004173"/>
    </source>
</evidence>
<protein>
    <recommendedName>
        <fullName evidence="17">Enoyl-[acyl-carrier-protein] reductase, mitochondrial</fullName>
        <ecNumber evidence="16">1.3.1.104</ecNumber>
    </recommendedName>
    <alternativeName>
        <fullName evidence="18">2-enoyl thioester reductase</fullName>
    </alternativeName>
</protein>
<gene>
    <name evidence="22" type="ORF">NMOB1V02_LOCUS7446</name>
</gene>
<dbReference type="AlphaFoldDB" id="A0A7R9GGG8"/>
<keyword evidence="6 20" id="KW-0812">Transmembrane</keyword>
<feature type="transmembrane region" description="Helical" evidence="20">
    <location>
        <begin position="385"/>
        <end position="405"/>
    </location>
</feature>
<dbReference type="SMART" id="SM00829">
    <property type="entry name" value="PKS_ER"/>
    <property type="match status" value="1"/>
</dbReference>
<dbReference type="InterPro" id="IPR011032">
    <property type="entry name" value="GroES-like_sf"/>
</dbReference>
<dbReference type="Pfam" id="PF03348">
    <property type="entry name" value="Serinc"/>
    <property type="match status" value="1"/>
</dbReference>
<proteinExistence type="inferred from homology"/>
<keyword evidence="12" id="KW-0443">Lipid metabolism</keyword>
<feature type="transmembrane region" description="Helical" evidence="20">
    <location>
        <begin position="320"/>
        <end position="336"/>
    </location>
</feature>
<evidence type="ECO:0000313" key="22">
    <source>
        <dbReference type="EMBL" id="CAD7279779.1"/>
    </source>
</evidence>
<accession>A0A7R9GGG8</accession>
<evidence type="ECO:0000256" key="11">
    <source>
        <dbReference type="ARBA" id="ARBA00023002"/>
    </source>
</evidence>
<dbReference type="CDD" id="cd08290">
    <property type="entry name" value="ETR"/>
    <property type="match status" value="1"/>
</dbReference>
<evidence type="ECO:0000256" key="9">
    <source>
        <dbReference type="ARBA" id="ARBA00022946"/>
    </source>
</evidence>
<evidence type="ECO:0000256" key="1">
    <source>
        <dbReference type="ARBA" id="ARBA00004141"/>
    </source>
</evidence>
<feature type="transmembrane region" description="Helical" evidence="20">
    <location>
        <begin position="240"/>
        <end position="261"/>
    </location>
</feature>
<dbReference type="InterPro" id="IPR020843">
    <property type="entry name" value="ER"/>
</dbReference>
<organism evidence="22">
    <name type="scientific">Notodromas monacha</name>
    <dbReference type="NCBI Taxonomy" id="399045"/>
    <lineage>
        <taxon>Eukaryota</taxon>
        <taxon>Metazoa</taxon>
        <taxon>Ecdysozoa</taxon>
        <taxon>Arthropoda</taxon>
        <taxon>Crustacea</taxon>
        <taxon>Oligostraca</taxon>
        <taxon>Ostracoda</taxon>
        <taxon>Podocopa</taxon>
        <taxon>Podocopida</taxon>
        <taxon>Cypridocopina</taxon>
        <taxon>Cypridoidea</taxon>
        <taxon>Cyprididae</taxon>
        <taxon>Notodromas</taxon>
    </lineage>
</organism>
<comment type="similarity">
    <text evidence="3">Belongs to the TDE1 family.</text>
</comment>
<evidence type="ECO:0000256" key="13">
    <source>
        <dbReference type="ARBA" id="ARBA00023128"/>
    </source>
</evidence>
<dbReference type="EMBL" id="OA883820">
    <property type="protein sequence ID" value="CAD7279779.1"/>
    <property type="molecule type" value="Genomic_DNA"/>
</dbReference>
<dbReference type="GO" id="GO:0006633">
    <property type="term" value="P:fatty acid biosynthetic process"/>
    <property type="evidence" value="ECO:0007669"/>
    <property type="project" value="UniProtKB-KW"/>
</dbReference>
<dbReference type="Gene3D" id="3.40.50.720">
    <property type="entry name" value="NAD(P)-binding Rossmann-like Domain"/>
    <property type="match status" value="1"/>
</dbReference>
<keyword evidence="15" id="KW-0275">Fatty acid biosynthesis</keyword>
<evidence type="ECO:0000256" key="3">
    <source>
        <dbReference type="ARBA" id="ARBA00006665"/>
    </source>
</evidence>
<dbReference type="Gene3D" id="3.90.180.10">
    <property type="entry name" value="Medium-chain alcohol dehydrogenases, catalytic domain"/>
    <property type="match status" value="1"/>
</dbReference>
<evidence type="ECO:0000313" key="23">
    <source>
        <dbReference type="Proteomes" id="UP000678499"/>
    </source>
</evidence>
<dbReference type="GO" id="GO:0016020">
    <property type="term" value="C:membrane"/>
    <property type="evidence" value="ECO:0007669"/>
    <property type="project" value="UniProtKB-SubCell"/>
</dbReference>
<keyword evidence="13" id="KW-0496">Mitochondrion</keyword>
<comment type="similarity">
    <text evidence="4">Belongs to the zinc-containing alcohol dehydrogenase family. Quinone oxidoreductase subfamily.</text>
</comment>
<reference evidence="22" key="1">
    <citation type="submission" date="2020-11" db="EMBL/GenBank/DDBJ databases">
        <authorList>
            <person name="Tran Van P."/>
        </authorList>
    </citation>
    <scope>NUCLEOTIDE SEQUENCE</scope>
</reference>
<dbReference type="InterPro" id="IPR051034">
    <property type="entry name" value="Mito_Enoyl-ACP_Reductase"/>
</dbReference>
<evidence type="ECO:0000256" key="4">
    <source>
        <dbReference type="ARBA" id="ARBA00010371"/>
    </source>
</evidence>
<keyword evidence="11" id="KW-0560">Oxidoreductase</keyword>
<evidence type="ECO:0000256" key="15">
    <source>
        <dbReference type="ARBA" id="ARBA00023160"/>
    </source>
</evidence>
<evidence type="ECO:0000256" key="17">
    <source>
        <dbReference type="ARBA" id="ARBA00041058"/>
    </source>
</evidence>
<keyword evidence="5" id="KW-0444">Lipid biosynthesis</keyword>
<dbReference type="GO" id="GO:0005739">
    <property type="term" value="C:mitochondrion"/>
    <property type="evidence" value="ECO:0007669"/>
    <property type="project" value="UniProtKB-SubCell"/>
</dbReference>
<keyword evidence="7" id="KW-0276">Fatty acid metabolism</keyword>
<dbReference type="OrthoDB" id="7482721at2759"/>
<feature type="transmembrane region" description="Helical" evidence="20">
    <location>
        <begin position="132"/>
        <end position="152"/>
    </location>
</feature>
<dbReference type="SUPFAM" id="SSF50129">
    <property type="entry name" value="GroES-like"/>
    <property type="match status" value="1"/>
</dbReference>
<name>A0A7R9GGG8_9CRUS</name>
<keyword evidence="8" id="KW-0521">NADP</keyword>
<evidence type="ECO:0000256" key="14">
    <source>
        <dbReference type="ARBA" id="ARBA00023136"/>
    </source>
</evidence>
<evidence type="ECO:0000256" key="8">
    <source>
        <dbReference type="ARBA" id="ARBA00022857"/>
    </source>
</evidence>
<dbReference type="Pfam" id="PF00107">
    <property type="entry name" value="ADH_zinc_N"/>
    <property type="match status" value="1"/>
</dbReference>